<feature type="compositionally biased region" description="Polar residues" evidence="2">
    <location>
        <begin position="394"/>
        <end position="413"/>
    </location>
</feature>
<feature type="domain" description="Retrotransposon gag" evidence="3">
    <location>
        <begin position="116"/>
        <end position="201"/>
    </location>
</feature>
<dbReference type="Pfam" id="PF03732">
    <property type="entry name" value="Retrotrans_gag"/>
    <property type="match status" value="1"/>
</dbReference>
<dbReference type="InterPro" id="IPR005162">
    <property type="entry name" value="Retrotrans_gag_dom"/>
</dbReference>
<protein>
    <recommendedName>
        <fullName evidence="3">Retrotransposon gag domain-containing protein</fullName>
    </recommendedName>
</protein>
<name>A0A8H7ZRQ8_9FUNG</name>
<evidence type="ECO:0000259" key="3">
    <source>
        <dbReference type="Pfam" id="PF03732"/>
    </source>
</evidence>
<gene>
    <name evidence="4" type="ORF">BJ554DRAFT_1875</name>
</gene>
<evidence type="ECO:0000313" key="5">
    <source>
        <dbReference type="Proteomes" id="UP000673691"/>
    </source>
</evidence>
<dbReference type="EMBL" id="JAEFCI010009149">
    <property type="protein sequence ID" value="KAG5457995.1"/>
    <property type="molecule type" value="Genomic_DNA"/>
</dbReference>
<evidence type="ECO:0000256" key="1">
    <source>
        <dbReference type="SAM" id="Coils"/>
    </source>
</evidence>
<proteinExistence type="predicted"/>
<accession>A0A8H7ZRQ8</accession>
<dbReference type="AlphaFoldDB" id="A0A8H7ZRQ8"/>
<comment type="caution">
    <text evidence="4">The sequence shown here is derived from an EMBL/GenBank/DDBJ whole genome shotgun (WGS) entry which is preliminary data.</text>
</comment>
<organism evidence="4 5">
    <name type="scientific">Olpidium bornovanus</name>
    <dbReference type="NCBI Taxonomy" id="278681"/>
    <lineage>
        <taxon>Eukaryota</taxon>
        <taxon>Fungi</taxon>
        <taxon>Fungi incertae sedis</taxon>
        <taxon>Olpidiomycota</taxon>
        <taxon>Olpidiomycotina</taxon>
        <taxon>Olpidiomycetes</taxon>
        <taxon>Olpidiales</taxon>
        <taxon>Olpidiaceae</taxon>
        <taxon>Olpidium</taxon>
    </lineage>
</organism>
<keyword evidence="1" id="KW-0175">Coiled coil</keyword>
<feature type="coiled-coil region" evidence="1">
    <location>
        <begin position="19"/>
        <end position="53"/>
    </location>
</feature>
<evidence type="ECO:0000256" key="2">
    <source>
        <dbReference type="SAM" id="MobiDB-lite"/>
    </source>
</evidence>
<evidence type="ECO:0000313" key="4">
    <source>
        <dbReference type="EMBL" id="KAG5457995.1"/>
    </source>
</evidence>
<dbReference type="Proteomes" id="UP000673691">
    <property type="component" value="Unassembled WGS sequence"/>
</dbReference>
<keyword evidence="5" id="KW-1185">Reference proteome</keyword>
<feature type="region of interest" description="Disordered" evidence="2">
    <location>
        <begin position="383"/>
        <end position="413"/>
    </location>
</feature>
<reference evidence="4 5" key="1">
    <citation type="journal article" name="Sci. Rep.">
        <title>Genome-scale phylogenetic analyses confirm Olpidium as the closest living zoosporic fungus to the non-flagellated, terrestrial fungi.</title>
        <authorList>
            <person name="Chang Y."/>
            <person name="Rochon D."/>
            <person name="Sekimoto S."/>
            <person name="Wang Y."/>
            <person name="Chovatia M."/>
            <person name="Sandor L."/>
            <person name="Salamov A."/>
            <person name="Grigoriev I.V."/>
            <person name="Stajich J.E."/>
            <person name="Spatafora J.W."/>
        </authorList>
    </citation>
    <scope>NUCLEOTIDE SEQUENCE [LARGE SCALE GENOMIC DNA]</scope>
    <source>
        <strain evidence="4">S191</strain>
    </source>
</reference>
<feature type="non-terminal residue" evidence="4">
    <location>
        <position position="626"/>
    </location>
</feature>
<sequence length="626" mass="68746">MPPPGDDGHLTSTRVPQALADYQAYVQQLQGQLANLQKKRELLLARASAHTAQQALRDALPSDSDRTVAKLIQDTLKPFTGRDRRPHHVRNFLTQFRQYSPYMRLDTAAQVVAMSALLADDAAAWFQSLPPIATYAEFEQIFTHRWGDPLEEENARRALAKLEQKGSVKRYTEKFWHLTQLIPDLSETDKYYTYYTYKRGLSETLQLCTAARFKSLLFTTSGSYTTGMVTRSQVRKKNCELGVAGLPELLGRVGEGTELRSETSAIYARRGRAGQDVIRVGLCSPADAVASTRLWSPRGAPYARAVACGAVPGGVVWLARGGIIPLVGARAVLSPPPLPARHRPPWLPPWRRATVGAKAVPQHKRDLRVMKISSFAEAVSTAEELDQIDRQRQRATPTSASAPSHPTGTPTTVTELLNTSLTESPQETGETECLVVSRNAITSSIAPYSHTLESPLMIRPRKVNNRNATVLLDCGSAGNLLHSRFANGLTSTPTKTCLRFADGPASGPTSRPGSFFVFPSETLAALAICTDLETEIAEFHTKGQAQNPLELEPPQGTLVERLGHKLAGMLDQLRQHYKALLLRFPGVMPDKLPAISNLSSTAEHEITLTSDTEPKPLLIYHQSKAE</sequence>